<sequence>MRFTHIASSAAARSCEHIAVYQAQSSPDSLLSVAPHVGVPCGHSYCGECCVRWMKQNPGRHPSCPTCRVKLARDILVVPNYSLQHTIDKHVAALGATGVVDWQPTGTLYQERQQRQT</sequence>
<name>A0A4Q9QC99_9APHY</name>
<protein>
    <recommendedName>
        <fullName evidence="5">RING-type domain-containing protein</fullName>
    </recommendedName>
</protein>
<evidence type="ECO:0000256" key="4">
    <source>
        <dbReference type="PROSITE-ProRule" id="PRU00175"/>
    </source>
</evidence>
<dbReference type="PROSITE" id="PS50089">
    <property type="entry name" value="ZF_RING_2"/>
    <property type="match status" value="1"/>
</dbReference>
<keyword evidence="1" id="KW-0479">Metal-binding</keyword>
<evidence type="ECO:0000313" key="7">
    <source>
        <dbReference type="EMBL" id="TBU64796.1"/>
    </source>
</evidence>
<evidence type="ECO:0000259" key="5">
    <source>
        <dbReference type="PROSITE" id="PS50089"/>
    </source>
</evidence>
<dbReference type="EMBL" id="ML143387">
    <property type="protein sequence ID" value="TBU34979.1"/>
    <property type="molecule type" value="Genomic_DNA"/>
</dbReference>
<dbReference type="Gene3D" id="3.30.40.10">
    <property type="entry name" value="Zinc/RING finger domain, C3HC4 (zinc finger)"/>
    <property type="match status" value="1"/>
</dbReference>
<evidence type="ECO:0000256" key="3">
    <source>
        <dbReference type="ARBA" id="ARBA00022833"/>
    </source>
</evidence>
<proteinExistence type="predicted"/>
<dbReference type="GO" id="GO:0008270">
    <property type="term" value="F:zinc ion binding"/>
    <property type="evidence" value="ECO:0007669"/>
    <property type="project" value="UniProtKB-KW"/>
</dbReference>
<dbReference type="AlphaFoldDB" id="A0A4Q9QC99"/>
<evidence type="ECO:0000313" key="6">
    <source>
        <dbReference type="EMBL" id="TBU34979.1"/>
    </source>
</evidence>
<dbReference type="Pfam" id="PF00097">
    <property type="entry name" value="zf-C3HC4"/>
    <property type="match status" value="1"/>
</dbReference>
<reference evidence="7 8" key="1">
    <citation type="submission" date="2019-01" db="EMBL/GenBank/DDBJ databases">
        <title>Draft genome sequences of three monokaryotic isolates of the white-rot basidiomycete fungus Dichomitus squalens.</title>
        <authorList>
            <consortium name="DOE Joint Genome Institute"/>
            <person name="Lopez S.C."/>
            <person name="Andreopoulos B."/>
            <person name="Pangilinan J."/>
            <person name="Lipzen A."/>
            <person name="Riley R."/>
            <person name="Ahrendt S."/>
            <person name="Ng V."/>
            <person name="Barry K."/>
            <person name="Daum C."/>
            <person name="Grigoriev I.V."/>
            <person name="Hilden K.S."/>
            <person name="Makela M.R."/>
            <person name="de Vries R.P."/>
        </authorList>
    </citation>
    <scope>NUCLEOTIDE SEQUENCE [LARGE SCALE GENOMIC DNA]</scope>
    <source>
        <strain evidence="7 8">CBS 464.89</strain>
        <strain evidence="6">OM18370.1</strain>
    </source>
</reference>
<accession>A0A4Q9QC99</accession>
<keyword evidence="3" id="KW-0862">Zinc</keyword>
<dbReference type="Proteomes" id="UP000292957">
    <property type="component" value="Unassembled WGS sequence"/>
</dbReference>
<gene>
    <name evidence="7" type="ORF">BD310DRAFT_805484</name>
    <name evidence="6" type="ORF">BD311DRAFT_649194</name>
</gene>
<dbReference type="STRING" id="114155.A0A4Q9QC99"/>
<organism evidence="7 8">
    <name type="scientific">Dichomitus squalens</name>
    <dbReference type="NCBI Taxonomy" id="114155"/>
    <lineage>
        <taxon>Eukaryota</taxon>
        <taxon>Fungi</taxon>
        <taxon>Dikarya</taxon>
        <taxon>Basidiomycota</taxon>
        <taxon>Agaricomycotina</taxon>
        <taxon>Agaricomycetes</taxon>
        <taxon>Polyporales</taxon>
        <taxon>Polyporaceae</taxon>
        <taxon>Dichomitus</taxon>
    </lineage>
</organism>
<dbReference type="InterPro" id="IPR001841">
    <property type="entry name" value="Znf_RING"/>
</dbReference>
<keyword evidence="2 4" id="KW-0863">Zinc-finger</keyword>
<dbReference type="SUPFAM" id="SSF57850">
    <property type="entry name" value="RING/U-box"/>
    <property type="match status" value="1"/>
</dbReference>
<evidence type="ECO:0000256" key="2">
    <source>
        <dbReference type="ARBA" id="ARBA00022771"/>
    </source>
</evidence>
<feature type="domain" description="RING-type" evidence="5">
    <location>
        <begin position="40"/>
        <end position="68"/>
    </location>
</feature>
<dbReference type="InterPro" id="IPR013083">
    <property type="entry name" value="Znf_RING/FYVE/PHD"/>
</dbReference>
<dbReference type="Proteomes" id="UP000292082">
    <property type="component" value="Unassembled WGS sequence"/>
</dbReference>
<keyword evidence="8" id="KW-1185">Reference proteome</keyword>
<dbReference type="InterPro" id="IPR018957">
    <property type="entry name" value="Znf_C3HC4_RING-type"/>
</dbReference>
<dbReference type="OrthoDB" id="6105938at2759"/>
<evidence type="ECO:0000256" key="1">
    <source>
        <dbReference type="ARBA" id="ARBA00022723"/>
    </source>
</evidence>
<dbReference type="EMBL" id="ML145085">
    <property type="protein sequence ID" value="TBU64796.1"/>
    <property type="molecule type" value="Genomic_DNA"/>
</dbReference>
<evidence type="ECO:0000313" key="8">
    <source>
        <dbReference type="Proteomes" id="UP000292082"/>
    </source>
</evidence>